<evidence type="ECO:0000256" key="2">
    <source>
        <dbReference type="ARBA" id="ARBA00023002"/>
    </source>
</evidence>
<protein>
    <submittedName>
        <fullName evidence="5">FAD-binding domain-containing protein</fullName>
    </submittedName>
</protein>
<dbReference type="EMBL" id="KV749601">
    <property type="protein sequence ID" value="OCL08733.1"/>
    <property type="molecule type" value="Genomic_DNA"/>
</dbReference>
<evidence type="ECO:0000313" key="5">
    <source>
        <dbReference type="EMBL" id="OCL08733.1"/>
    </source>
</evidence>
<dbReference type="Pfam" id="PF08031">
    <property type="entry name" value="BBE"/>
    <property type="match status" value="1"/>
</dbReference>
<dbReference type="InterPro" id="IPR016169">
    <property type="entry name" value="FAD-bd_PCMH_sub2"/>
</dbReference>
<evidence type="ECO:0000256" key="3">
    <source>
        <dbReference type="SAM" id="SignalP"/>
    </source>
</evidence>
<dbReference type="OrthoDB" id="9983560at2759"/>
<dbReference type="InterPro" id="IPR016166">
    <property type="entry name" value="FAD-bd_PCMH"/>
</dbReference>
<feature type="chain" id="PRO_5034436950" evidence="3">
    <location>
        <begin position="24"/>
        <end position="563"/>
    </location>
</feature>
<dbReference type="InterPro" id="IPR050432">
    <property type="entry name" value="FAD-linked_Oxidoreductases_BP"/>
</dbReference>
<dbReference type="PROSITE" id="PS51387">
    <property type="entry name" value="FAD_PCMH"/>
    <property type="match status" value="1"/>
</dbReference>
<gene>
    <name evidence="5" type="ORF">AOQ84DRAFT_406077</name>
</gene>
<proteinExistence type="inferred from homology"/>
<dbReference type="Proteomes" id="UP000250140">
    <property type="component" value="Unassembled WGS sequence"/>
</dbReference>
<dbReference type="AlphaFoldDB" id="A0A8E2JTB0"/>
<comment type="similarity">
    <text evidence="1">Belongs to the oxygen-dependent FAD-linked oxidoreductase family.</text>
</comment>
<dbReference type="GO" id="GO:0016491">
    <property type="term" value="F:oxidoreductase activity"/>
    <property type="evidence" value="ECO:0007669"/>
    <property type="project" value="UniProtKB-KW"/>
</dbReference>
<organism evidence="5 6">
    <name type="scientific">Glonium stellatum</name>
    <dbReference type="NCBI Taxonomy" id="574774"/>
    <lineage>
        <taxon>Eukaryota</taxon>
        <taxon>Fungi</taxon>
        <taxon>Dikarya</taxon>
        <taxon>Ascomycota</taxon>
        <taxon>Pezizomycotina</taxon>
        <taxon>Dothideomycetes</taxon>
        <taxon>Pleosporomycetidae</taxon>
        <taxon>Gloniales</taxon>
        <taxon>Gloniaceae</taxon>
        <taxon>Glonium</taxon>
    </lineage>
</organism>
<keyword evidence="6" id="KW-1185">Reference proteome</keyword>
<feature type="signal peptide" evidence="3">
    <location>
        <begin position="1"/>
        <end position="23"/>
    </location>
</feature>
<reference evidence="5 6" key="1">
    <citation type="journal article" date="2016" name="Nat. Commun.">
        <title>Ectomycorrhizal ecology is imprinted in the genome of the dominant symbiotic fungus Cenococcum geophilum.</title>
        <authorList>
            <consortium name="DOE Joint Genome Institute"/>
            <person name="Peter M."/>
            <person name="Kohler A."/>
            <person name="Ohm R.A."/>
            <person name="Kuo A."/>
            <person name="Krutzmann J."/>
            <person name="Morin E."/>
            <person name="Arend M."/>
            <person name="Barry K.W."/>
            <person name="Binder M."/>
            <person name="Choi C."/>
            <person name="Clum A."/>
            <person name="Copeland A."/>
            <person name="Grisel N."/>
            <person name="Haridas S."/>
            <person name="Kipfer T."/>
            <person name="LaButti K."/>
            <person name="Lindquist E."/>
            <person name="Lipzen A."/>
            <person name="Maire R."/>
            <person name="Meier B."/>
            <person name="Mihaltcheva S."/>
            <person name="Molinier V."/>
            <person name="Murat C."/>
            <person name="Poggeler S."/>
            <person name="Quandt C.A."/>
            <person name="Sperisen C."/>
            <person name="Tritt A."/>
            <person name="Tisserant E."/>
            <person name="Crous P.W."/>
            <person name="Henrissat B."/>
            <person name="Nehls U."/>
            <person name="Egli S."/>
            <person name="Spatafora J.W."/>
            <person name="Grigoriev I.V."/>
            <person name="Martin F.M."/>
        </authorList>
    </citation>
    <scope>NUCLEOTIDE SEQUENCE [LARGE SCALE GENOMIC DNA]</scope>
    <source>
        <strain evidence="5 6">CBS 207.34</strain>
    </source>
</reference>
<dbReference type="InterPro" id="IPR012951">
    <property type="entry name" value="BBE"/>
</dbReference>
<dbReference type="Pfam" id="PF01565">
    <property type="entry name" value="FAD_binding_4"/>
    <property type="match status" value="1"/>
</dbReference>
<dbReference type="InterPro" id="IPR036318">
    <property type="entry name" value="FAD-bd_PCMH-like_sf"/>
</dbReference>
<evidence type="ECO:0000259" key="4">
    <source>
        <dbReference type="PROSITE" id="PS51387"/>
    </source>
</evidence>
<dbReference type="PANTHER" id="PTHR13878">
    <property type="entry name" value="GULONOLACTONE OXIDASE"/>
    <property type="match status" value="1"/>
</dbReference>
<dbReference type="SUPFAM" id="SSF56176">
    <property type="entry name" value="FAD-binding/transporter-associated domain-like"/>
    <property type="match status" value="1"/>
</dbReference>
<accession>A0A8E2JTB0</accession>
<name>A0A8E2JTB0_9PEZI</name>
<sequence length="563" mass="61252">MAPSLAQLLSLLPPLLLLSPARALTLRSDASSSLPTLKHELRGASACRCFPGDPCWPTPAQWKAFNSTLGGKLIVTVQLLHPKCDALQNIWFNPQTHIDSPSSVMAQYFTNNSCNPFLPDSASLNASSASDYQKTIAFIQQHNIRLVIKNTGHDYNGKSTGAGAVAIWTHNIKLMEAIDYHSSYYTGKVMKMGAGVAVHEAYEFADTKDVLVVGGNCPTVGLVGGYTQGGGHGPLASKFGLGADQVLEWEVVTGTGQLVTATPTQYLDLYWALCGGGGGIYGAVVSLTAKAYPAVAVAAANMTFFNNGSNADQFYDVIATFQESLPAMVDAGVVVIWLLTPTYFALMPATAPGLSKASLDALWKPTIDKLNEHQIQYQYYSQEFPTYLESYKAMNTPWEVSENQVGGRLIPRSLVEKNNTALMSALRNLVDGGTLFSGVAFNVNHSVSSPDAVAANPYWRELIFDAVLGTPYSYTDWNANVQYALEMTNDLLPQLEKLMPNGGAYLNEADFRQPDFQSVFYGSNYGKLNAIKAKYNPEDRFYALTAVGSDRWTQRQDGRLCRT</sequence>
<dbReference type="Gene3D" id="3.30.465.10">
    <property type="match status" value="2"/>
</dbReference>
<keyword evidence="2" id="KW-0560">Oxidoreductase</keyword>
<dbReference type="InterPro" id="IPR006094">
    <property type="entry name" value="Oxid_FAD_bind_N"/>
</dbReference>
<keyword evidence="3" id="KW-0732">Signal</keyword>
<feature type="domain" description="FAD-binding PCMH-type" evidence="4">
    <location>
        <begin position="116"/>
        <end position="294"/>
    </location>
</feature>
<dbReference type="PANTHER" id="PTHR13878:SF91">
    <property type="entry name" value="FAD BINDING DOMAIN PROTEIN (AFU_ORTHOLOGUE AFUA_6G12070)-RELATED"/>
    <property type="match status" value="1"/>
</dbReference>
<dbReference type="GO" id="GO:0071949">
    <property type="term" value="F:FAD binding"/>
    <property type="evidence" value="ECO:0007669"/>
    <property type="project" value="InterPro"/>
</dbReference>
<evidence type="ECO:0000256" key="1">
    <source>
        <dbReference type="ARBA" id="ARBA00005466"/>
    </source>
</evidence>
<evidence type="ECO:0000313" key="6">
    <source>
        <dbReference type="Proteomes" id="UP000250140"/>
    </source>
</evidence>